<evidence type="ECO:0000313" key="1">
    <source>
        <dbReference type="EMBL" id="QJA90980.1"/>
    </source>
</evidence>
<proteinExistence type="predicted"/>
<dbReference type="AlphaFoldDB" id="A0A6M3L8I9"/>
<name>A0A6M3L8I9_9ZZZZ</name>
<accession>A0A6M3L8I9</accession>
<evidence type="ECO:0008006" key="2">
    <source>
        <dbReference type="Google" id="ProtNLM"/>
    </source>
</evidence>
<organism evidence="1">
    <name type="scientific">viral metagenome</name>
    <dbReference type="NCBI Taxonomy" id="1070528"/>
    <lineage>
        <taxon>unclassified sequences</taxon>
        <taxon>metagenomes</taxon>
        <taxon>organismal metagenomes</taxon>
    </lineage>
</organism>
<reference evidence="1" key="1">
    <citation type="submission" date="2020-03" db="EMBL/GenBank/DDBJ databases">
        <title>The deep terrestrial virosphere.</title>
        <authorList>
            <person name="Holmfeldt K."/>
            <person name="Nilsson E."/>
            <person name="Simone D."/>
            <person name="Lopez-Fernandez M."/>
            <person name="Wu X."/>
            <person name="de Brujin I."/>
            <person name="Lundin D."/>
            <person name="Andersson A."/>
            <person name="Bertilsson S."/>
            <person name="Dopson M."/>
        </authorList>
    </citation>
    <scope>NUCLEOTIDE SEQUENCE</scope>
    <source>
        <strain evidence="1">MM415B03505</strain>
    </source>
</reference>
<gene>
    <name evidence="1" type="ORF">MM415B03505_0010</name>
</gene>
<dbReference type="Gene3D" id="3.40.91.30">
    <property type="match status" value="1"/>
</dbReference>
<dbReference type="EMBL" id="MT142952">
    <property type="protein sequence ID" value="QJA90980.1"/>
    <property type="molecule type" value="Genomic_DNA"/>
</dbReference>
<protein>
    <recommendedName>
        <fullName evidence="2">Endonuclease</fullName>
    </recommendedName>
</protein>
<sequence>MSKITFACQQCGTVKTIYENKNQSFKYCSRRCYQLSRNAVYGGKVEIVCKYCGVTKLVPHKEVLNGKHKYCSIRCANLDQNKIPPQESNHTCYYNGIKFRSKGEVRYAEWCDAIGLKWEYEPNVFKLPHCNYIPDFYLTDFDKWVEIKCDINDKEHKTREFMKTHSLDVLFRKDINKIRSGLDYGWKN</sequence>